<proteinExistence type="inferred from homology"/>
<comment type="similarity">
    <text evidence="7">Belongs to the PetM family.</text>
</comment>
<name>A0A1C9C943_9FLOR</name>
<dbReference type="AlphaFoldDB" id="A0A1C9C943"/>
<evidence type="ECO:0000256" key="4">
    <source>
        <dbReference type="ARBA" id="ARBA00022982"/>
    </source>
</evidence>
<sequence>MTSEILTAGLASSTLILFGLVLGFMLLKIQGE</sequence>
<dbReference type="GO" id="GO:0042651">
    <property type="term" value="C:thylakoid membrane"/>
    <property type="evidence" value="ECO:0007669"/>
    <property type="project" value="UniProtKB-UniRule"/>
</dbReference>
<evidence type="ECO:0000256" key="8">
    <source>
        <dbReference type="SAM" id="Phobius"/>
    </source>
</evidence>
<evidence type="ECO:0000256" key="2">
    <source>
        <dbReference type="ARBA" id="ARBA00022448"/>
    </source>
</evidence>
<protein>
    <recommendedName>
        <fullName evidence="7">Cytochrome b6-f complex subunit 7</fullName>
    </recommendedName>
    <alternativeName>
        <fullName evidence="7">Cytochrome b6-f complex subunit PetM</fullName>
    </alternativeName>
    <alternativeName>
        <fullName evidence="7">Cytochrome b6-f complex subunit VII</fullName>
    </alternativeName>
</protein>
<keyword evidence="4 7" id="KW-0249">Electron transport</keyword>
<dbReference type="InterPro" id="IPR012595">
    <property type="entry name" value="PetM_cyt_b6/f_cplx_su7"/>
</dbReference>
<reference evidence="9" key="1">
    <citation type="journal article" date="2016" name="BMC Biol.">
        <title>Parallel evolution of highly conserved plastid genome architecture in red seaweeds and seed plants.</title>
        <authorList>
            <person name="Lee J."/>
            <person name="Cho C.H."/>
            <person name="Park S.I."/>
            <person name="Choi J.W."/>
            <person name="Song H.S."/>
            <person name="West J.A."/>
            <person name="Bhattacharya D."/>
            <person name="Yoon H.S."/>
        </authorList>
    </citation>
    <scope>NUCLEOTIDE SEQUENCE</scope>
</reference>
<evidence type="ECO:0000256" key="1">
    <source>
        <dbReference type="ARBA" id="ARBA00004167"/>
    </source>
</evidence>
<dbReference type="GO" id="GO:0009055">
    <property type="term" value="F:electron transfer activity"/>
    <property type="evidence" value="ECO:0007669"/>
    <property type="project" value="UniProtKB-UniRule"/>
</dbReference>
<keyword evidence="6 7" id="KW-0472">Membrane</keyword>
<comment type="function">
    <text evidence="7">Component of the cytochrome b6-f complex, which mediates electron transfer between photosystem II (PSII) and photosystem I (PSI), cyclic electron flow around PSI, and state transitions.</text>
</comment>
<evidence type="ECO:0000256" key="6">
    <source>
        <dbReference type="ARBA" id="ARBA00023136"/>
    </source>
</evidence>
<gene>
    <name evidence="7 9" type="primary">petM</name>
    <name evidence="9" type="ORF">Schiz_015</name>
</gene>
<comment type="subcellular location">
    <subcellularLocation>
        <location evidence="7">Cellular thylakoid membrane</location>
        <topology evidence="7">Single-pass membrane protein</topology>
    </subcellularLocation>
    <subcellularLocation>
        <location evidence="1">Membrane</location>
        <topology evidence="1">Single-pass membrane protein</topology>
    </subcellularLocation>
</comment>
<evidence type="ECO:0000256" key="7">
    <source>
        <dbReference type="HAMAP-Rule" id="MF_00396"/>
    </source>
</evidence>
<dbReference type="SUPFAM" id="SSF103441">
    <property type="entry name" value="PetM subunit of the cytochrome b6f complex"/>
    <property type="match status" value="1"/>
</dbReference>
<dbReference type="GO" id="GO:0015979">
    <property type="term" value="P:photosynthesis"/>
    <property type="evidence" value="ECO:0007669"/>
    <property type="project" value="UniProtKB-KW"/>
</dbReference>
<dbReference type="HAMAP" id="MF_00396">
    <property type="entry name" value="Cytb6_f_PetM"/>
    <property type="match status" value="1"/>
</dbReference>
<dbReference type="Pfam" id="PF08041">
    <property type="entry name" value="PetM"/>
    <property type="match status" value="1"/>
</dbReference>
<dbReference type="GeneID" id="29072233"/>
<dbReference type="RefSeq" id="YP_009295963.1">
    <property type="nucleotide sequence ID" value="NC_031169.1"/>
</dbReference>
<keyword evidence="7" id="KW-0793">Thylakoid</keyword>
<keyword evidence="5 7" id="KW-1133">Transmembrane helix</keyword>
<accession>A0A1C9C943</accession>
<keyword evidence="3 7" id="KW-0812">Transmembrane</keyword>
<keyword evidence="2 7" id="KW-0813">Transport</keyword>
<comment type="subunit">
    <text evidence="7">The 4 large subunits of the cytochrome b6-f complex are cytochrome b6, subunit IV (17 kDa polypeptide, PetD), cytochrome f and the Rieske protein, while the 4 small subunits are PetG, PetL, PetM and PetN. The complex functions as a dimer.</text>
</comment>
<feature type="transmembrane region" description="Helical" evidence="8">
    <location>
        <begin position="6"/>
        <end position="27"/>
    </location>
</feature>
<dbReference type="EMBL" id="KX284712">
    <property type="protein sequence ID" value="AOM64898.1"/>
    <property type="molecule type" value="Genomic_DNA"/>
</dbReference>
<dbReference type="GO" id="GO:0009512">
    <property type="term" value="C:cytochrome b6f complex"/>
    <property type="evidence" value="ECO:0007669"/>
    <property type="project" value="InterPro"/>
</dbReference>
<organism evidence="9">
    <name type="scientific">Schizymenia dubyi</name>
    <dbReference type="NCBI Taxonomy" id="38368"/>
    <lineage>
        <taxon>Eukaryota</taxon>
        <taxon>Rhodophyta</taxon>
        <taxon>Florideophyceae</taxon>
        <taxon>Rhodymeniophycidae</taxon>
        <taxon>Nemastomatales</taxon>
        <taxon>Schizymeniaceae</taxon>
        <taxon>Schizymenia</taxon>
    </lineage>
</organism>
<evidence type="ECO:0000256" key="5">
    <source>
        <dbReference type="ARBA" id="ARBA00022989"/>
    </source>
</evidence>
<evidence type="ECO:0000256" key="3">
    <source>
        <dbReference type="ARBA" id="ARBA00022692"/>
    </source>
</evidence>
<keyword evidence="9" id="KW-0934">Plastid</keyword>
<geneLocation type="plastid" evidence="9"/>
<evidence type="ECO:0000313" key="9">
    <source>
        <dbReference type="EMBL" id="AOM64898.1"/>
    </source>
</evidence>
<keyword evidence="7" id="KW-0602">Photosynthesis</keyword>